<evidence type="ECO:0000256" key="1">
    <source>
        <dbReference type="SAM" id="Phobius"/>
    </source>
</evidence>
<gene>
    <name evidence="2" type="ORF">AWN68_04655</name>
</gene>
<sequence length="233" mass="27399">MKFGTSRRLSKVKKADVITYMIEIFIVIFGITVAYQLNVIYEDSKDLKLEKSALENVHAEHELNMNEFESLIDERLELLENENQLAQILYSDGYLYTEGDLENEEISKYLFAINKTFKANHQFEGINFYLNTNYSTNNADLKNDLITIKNKYIALKEVAQNHVSMKEKYYNDFLIKDVDFGLQKVVSFDRIKSVEFKNLILNLIENEIELSRLLDELYVFSIDLDTKLEEKIR</sequence>
<name>A0A150XJP0_9BACT</name>
<protein>
    <submittedName>
        <fullName evidence="2">Uncharacterized protein</fullName>
    </submittedName>
</protein>
<proteinExistence type="predicted"/>
<dbReference type="EMBL" id="LRDB01000012">
    <property type="protein sequence ID" value="KYG78923.1"/>
    <property type="molecule type" value="Genomic_DNA"/>
</dbReference>
<dbReference type="RefSeq" id="WP_068414871.1">
    <property type="nucleotide sequence ID" value="NZ_LRDB01000012.1"/>
</dbReference>
<accession>A0A150XJP0</accession>
<keyword evidence="1" id="KW-0472">Membrane</keyword>
<organism evidence="2 3">
    <name type="scientific">Roseivirga echinicomitans</name>
    <dbReference type="NCBI Taxonomy" id="296218"/>
    <lineage>
        <taxon>Bacteria</taxon>
        <taxon>Pseudomonadati</taxon>
        <taxon>Bacteroidota</taxon>
        <taxon>Cytophagia</taxon>
        <taxon>Cytophagales</taxon>
        <taxon>Roseivirgaceae</taxon>
        <taxon>Roseivirga</taxon>
    </lineage>
</organism>
<dbReference type="STRING" id="296218.AWN68_04655"/>
<keyword evidence="1" id="KW-1133">Transmembrane helix</keyword>
<dbReference type="AlphaFoldDB" id="A0A150XJP0"/>
<keyword evidence="3" id="KW-1185">Reference proteome</keyword>
<evidence type="ECO:0000313" key="2">
    <source>
        <dbReference type="EMBL" id="KYG78923.1"/>
    </source>
</evidence>
<dbReference type="Proteomes" id="UP000075615">
    <property type="component" value="Unassembled WGS sequence"/>
</dbReference>
<feature type="transmembrane region" description="Helical" evidence="1">
    <location>
        <begin position="20"/>
        <end position="41"/>
    </location>
</feature>
<reference evidence="2 3" key="1">
    <citation type="submission" date="2016-01" db="EMBL/GenBank/DDBJ databases">
        <title>Genome sequencing of Roseivirga echinicomitans KMM 6058.</title>
        <authorList>
            <person name="Selvaratnam C."/>
            <person name="Thevarajoo S."/>
            <person name="Goh K.M."/>
            <person name="Ee R."/>
            <person name="Chan K.-G."/>
            <person name="Chong C.S."/>
        </authorList>
    </citation>
    <scope>NUCLEOTIDE SEQUENCE [LARGE SCALE GENOMIC DNA]</scope>
    <source>
        <strain evidence="2 3">KMM 6058</strain>
    </source>
</reference>
<dbReference type="OrthoDB" id="978955at2"/>
<keyword evidence="1" id="KW-0812">Transmembrane</keyword>
<evidence type="ECO:0000313" key="3">
    <source>
        <dbReference type="Proteomes" id="UP000075615"/>
    </source>
</evidence>
<comment type="caution">
    <text evidence="2">The sequence shown here is derived from an EMBL/GenBank/DDBJ whole genome shotgun (WGS) entry which is preliminary data.</text>
</comment>